<dbReference type="Gene3D" id="3.90.1150.10">
    <property type="entry name" value="Aspartate Aminotransferase, domain 1"/>
    <property type="match status" value="1"/>
</dbReference>
<dbReference type="AlphaFoldDB" id="A0A4V1RR94"/>
<reference evidence="8 9" key="1">
    <citation type="submission" date="2019-01" db="EMBL/GenBank/DDBJ databases">
        <authorList>
            <person name="Deng T."/>
        </authorList>
    </citation>
    <scope>NUCLEOTIDE SEQUENCE [LARGE SCALE GENOMIC DNA]</scope>
    <source>
        <strain evidence="8 9">F8825</strain>
    </source>
</reference>
<sequence length="391" mass="41785">MFETLTREADDPLLALTPLFKADPNPAKVDLGVGVYRDDLGRTPVFRAVKRAEALLLETQETKAYVGPEGDLAFIEAFWNFVAGEGRDAAGVQTVGGTGALRLAAELLRRSGSSRIFLGTPTWSNHSAIFQAAGLSVVTYPLFDVASQNLLAGEMMSTLADRAQPGDAVLLHASCHNPTGAVMDDATWAAVTEMILRKGLVPLLDSAYQGFGTGIESDAAPLRRLLDQVPETIVAASASKSFGLYRERTGAVYATSPSPATRDKLKSHLVTVGRGSYSMPPDHGAAVVRTILTDPELREDWRTELDEARQRITAMRAILAEGLSPLSPALAAIATQQGMFSLLPLDERRIIELRQRSGIYMPLSGRINIAGLNSGQAPGVIAALRAHAARG</sequence>
<keyword evidence="6" id="KW-0663">Pyridoxal phosphate</keyword>
<evidence type="ECO:0000256" key="1">
    <source>
        <dbReference type="ARBA" id="ARBA00001933"/>
    </source>
</evidence>
<protein>
    <submittedName>
        <fullName evidence="8">Aspartate/tyrosine/aromatic aminotransferase</fullName>
    </submittedName>
</protein>
<dbReference type="InterPro" id="IPR004839">
    <property type="entry name" value="Aminotransferase_I/II_large"/>
</dbReference>
<dbReference type="EMBL" id="SDVB01000191">
    <property type="protein sequence ID" value="RYC15582.1"/>
    <property type="molecule type" value="Genomic_DNA"/>
</dbReference>
<dbReference type="InterPro" id="IPR015424">
    <property type="entry name" value="PyrdxlP-dep_Trfase"/>
</dbReference>
<dbReference type="Gene3D" id="3.40.640.10">
    <property type="entry name" value="Type I PLP-dependent aspartate aminotransferase-like (Major domain)"/>
    <property type="match status" value="1"/>
</dbReference>
<dbReference type="PANTHER" id="PTHR11879">
    <property type="entry name" value="ASPARTATE AMINOTRANSFERASE"/>
    <property type="match status" value="1"/>
</dbReference>
<dbReference type="CDD" id="cd00609">
    <property type="entry name" value="AAT_like"/>
    <property type="match status" value="1"/>
</dbReference>
<evidence type="ECO:0000256" key="2">
    <source>
        <dbReference type="ARBA" id="ARBA00007441"/>
    </source>
</evidence>
<comment type="similarity">
    <text evidence="2">Belongs to the class-I pyridoxal-phosphate-dependent aminotransferase family.</text>
</comment>
<dbReference type="GO" id="GO:0042802">
    <property type="term" value="F:identical protein binding"/>
    <property type="evidence" value="ECO:0007669"/>
    <property type="project" value="TreeGrafter"/>
</dbReference>
<dbReference type="GO" id="GO:0004838">
    <property type="term" value="F:L-tyrosine-2-oxoglutarate transaminase activity"/>
    <property type="evidence" value="ECO:0007669"/>
    <property type="project" value="TreeGrafter"/>
</dbReference>
<dbReference type="GO" id="GO:0030170">
    <property type="term" value="F:pyridoxal phosphate binding"/>
    <property type="evidence" value="ECO:0007669"/>
    <property type="project" value="InterPro"/>
</dbReference>
<organism evidence="8 9">
    <name type="scientific">Ciceribacter ferrooxidans</name>
    <dbReference type="NCBI Taxonomy" id="2509717"/>
    <lineage>
        <taxon>Bacteria</taxon>
        <taxon>Pseudomonadati</taxon>
        <taxon>Pseudomonadota</taxon>
        <taxon>Alphaproteobacteria</taxon>
        <taxon>Hyphomicrobiales</taxon>
        <taxon>Rhizobiaceae</taxon>
        <taxon>Ciceribacter</taxon>
    </lineage>
</organism>
<evidence type="ECO:0000256" key="4">
    <source>
        <dbReference type="ARBA" id="ARBA00022576"/>
    </source>
</evidence>
<dbReference type="NCBIfam" id="NF006719">
    <property type="entry name" value="PRK09257.1"/>
    <property type="match status" value="1"/>
</dbReference>
<proteinExistence type="inferred from homology"/>
<dbReference type="PRINTS" id="PR00799">
    <property type="entry name" value="TRANSAMINASE"/>
</dbReference>
<name>A0A4V1RR94_9HYPH</name>
<dbReference type="OrthoDB" id="9766445at2"/>
<comment type="cofactor">
    <cofactor evidence="1">
        <name>pyridoxal 5'-phosphate</name>
        <dbReference type="ChEBI" id="CHEBI:597326"/>
    </cofactor>
</comment>
<keyword evidence="9" id="KW-1185">Reference proteome</keyword>
<dbReference type="GO" id="GO:0004069">
    <property type="term" value="F:L-aspartate:2-oxoglutarate aminotransferase activity"/>
    <property type="evidence" value="ECO:0007669"/>
    <property type="project" value="TreeGrafter"/>
</dbReference>
<accession>A0A4V1RR94</accession>
<keyword evidence="5 8" id="KW-0808">Transferase</keyword>
<dbReference type="SUPFAM" id="SSF53383">
    <property type="entry name" value="PLP-dependent transferases"/>
    <property type="match status" value="1"/>
</dbReference>
<dbReference type="Proteomes" id="UP000291088">
    <property type="component" value="Unassembled WGS sequence"/>
</dbReference>
<keyword evidence="4 8" id="KW-0032">Aminotransferase</keyword>
<dbReference type="GO" id="GO:0033585">
    <property type="term" value="P:L-phenylalanine biosynthetic process from chorismate via phenylpyruvate"/>
    <property type="evidence" value="ECO:0007669"/>
    <property type="project" value="TreeGrafter"/>
</dbReference>
<dbReference type="InterPro" id="IPR015422">
    <property type="entry name" value="PyrdxlP-dep_Trfase_small"/>
</dbReference>
<dbReference type="PANTHER" id="PTHR11879:SF22">
    <property type="entry name" value="ASPARTATE AMINOTRANSFERASE, MITOCHONDRIAL"/>
    <property type="match status" value="1"/>
</dbReference>
<dbReference type="InterPro" id="IPR000796">
    <property type="entry name" value="Asp_trans"/>
</dbReference>
<dbReference type="GO" id="GO:0005829">
    <property type="term" value="C:cytosol"/>
    <property type="evidence" value="ECO:0007669"/>
    <property type="project" value="TreeGrafter"/>
</dbReference>
<evidence type="ECO:0000256" key="6">
    <source>
        <dbReference type="ARBA" id="ARBA00022898"/>
    </source>
</evidence>
<dbReference type="RefSeq" id="WP_129331523.1">
    <property type="nucleotide sequence ID" value="NZ_SDVB01000191.1"/>
</dbReference>
<dbReference type="InterPro" id="IPR015421">
    <property type="entry name" value="PyrdxlP-dep_Trfase_major"/>
</dbReference>
<gene>
    <name evidence="8" type="ORF">EUU22_08130</name>
</gene>
<evidence type="ECO:0000313" key="9">
    <source>
        <dbReference type="Proteomes" id="UP000291088"/>
    </source>
</evidence>
<evidence type="ECO:0000313" key="8">
    <source>
        <dbReference type="EMBL" id="RYC15582.1"/>
    </source>
</evidence>
<dbReference type="Pfam" id="PF00155">
    <property type="entry name" value="Aminotran_1_2"/>
    <property type="match status" value="1"/>
</dbReference>
<evidence type="ECO:0000256" key="3">
    <source>
        <dbReference type="ARBA" id="ARBA00011738"/>
    </source>
</evidence>
<comment type="caution">
    <text evidence="8">The sequence shown here is derived from an EMBL/GenBank/DDBJ whole genome shotgun (WGS) entry which is preliminary data.</text>
</comment>
<evidence type="ECO:0000256" key="5">
    <source>
        <dbReference type="ARBA" id="ARBA00022679"/>
    </source>
</evidence>
<comment type="subunit">
    <text evidence="3">Homodimer.</text>
</comment>
<feature type="domain" description="Aminotransferase class I/classII large" evidence="7">
    <location>
        <begin position="28"/>
        <end position="382"/>
    </location>
</feature>
<evidence type="ECO:0000259" key="7">
    <source>
        <dbReference type="Pfam" id="PF00155"/>
    </source>
</evidence>